<dbReference type="PANTHER" id="PTHR11278">
    <property type="entry name" value="40S RIBOSOMAL PROTEIN S7"/>
    <property type="match status" value="1"/>
</dbReference>
<sequence length="190" mass="21704">MSAAQDKILKSRPKKPSELELSVAQTFYDIEHSRSTINKHIAPLKLTGAKEFEVSAKQKALTIFIPYPQLAAYHRIQPQLVAELEKKLIGKHVLIVAKRRIIPKPKRGHKYTQPRPRSRTLASVQERILDDICYPAEIVGKRIRYRLDGSKILKVQLDSKVKNDIKPKLESLRAVYQKLTGKQAAFEFAV</sequence>
<gene>
    <name evidence="5" type="ORF">EZS28_019721</name>
</gene>
<dbReference type="GO" id="GO:0042274">
    <property type="term" value="P:ribosomal small subunit biogenesis"/>
    <property type="evidence" value="ECO:0007669"/>
    <property type="project" value="TreeGrafter"/>
</dbReference>
<keyword evidence="3 4" id="KW-0687">Ribonucleoprotein</keyword>
<evidence type="ECO:0000256" key="1">
    <source>
        <dbReference type="ARBA" id="ARBA00007820"/>
    </source>
</evidence>
<comment type="caution">
    <text evidence="5">The sequence shown here is derived from an EMBL/GenBank/DDBJ whole genome shotgun (WGS) entry which is preliminary data.</text>
</comment>
<comment type="similarity">
    <text evidence="1 4">Belongs to the eukaryotic ribosomal protein eS7 family.</text>
</comment>
<keyword evidence="2 4" id="KW-0689">Ribosomal protein</keyword>
<dbReference type="PANTHER" id="PTHR11278:SF0">
    <property type="entry name" value="SMALL RIBOSOMAL SUBUNIT PROTEIN ES7"/>
    <property type="match status" value="1"/>
</dbReference>
<evidence type="ECO:0000313" key="6">
    <source>
        <dbReference type="Proteomes" id="UP000324800"/>
    </source>
</evidence>
<evidence type="ECO:0000256" key="4">
    <source>
        <dbReference type="RuleBase" id="RU364105"/>
    </source>
</evidence>
<proteinExistence type="inferred from homology"/>
<evidence type="ECO:0000256" key="2">
    <source>
        <dbReference type="ARBA" id="ARBA00022980"/>
    </source>
</evidence>
<dbReference type="EMBL" id="SNRW01005598">
    <property type="protein sequence ID" value="KAA6384752.1"/>
    <property type="molecule type" value="Genomic_DNA"/>
</dbReference>
<dbReference type="GO" id="GO:0006364">
    <property type="term" value="P:rRNA processing"/>
    <property type="evidence" value="ECO:0007669"/>
    <property type="project" value="TreeGrafter"/>
</dbReference>
<dbReference type="GO" id="GO:0003735">
    <property type="term" value="F:structural constituent of ribosome"/>
    <property type="evidence" value="ECO:0007669"/>
    <property type="project" value="InterPro"/>
</dbReference>
<dbReference type="GO" id="GO:0030686">
    <property type="term" value="C:90S preribosome"/>
    <property type="evidence" value="ECO:0007669"/>
    <property type="project" value="TreeGrafter"/>
</dbReference>
<dbReference type="Proteomes" id="UP000324800">
    <property type="component" value="Unassembled WGS sequence"/>
</dbReference>
<dbReference type="GO" id="GO:0032040">
    <property type="term" value="C:small-subunit processome"/>
    <property type="evidence" value="ECO:0007669"/>
    <property type="project" value="TreeGrafter"/>
</dbReference>
<evidence type="ECO:0000256" key="3">
    <source>
        <dbReference type="ARBA" id="ARBA00023274"/>
    </source>
</evidence>
<name>A0A5J4VQ72_9EUKA</name>
<accession>A0A5J4VQ72</accession>
<evidence type="ECO:0000313" key="5">
    <source>
        <dbReference type="EMBL" id="KAA6384752.1"/>
    </source>
</evidence>
<dbReference type="OrthoDB" id="1724687at2759"/>
<dbReference type="GO" id="GO:0006412">
    <property type="term" value="P:translation"/>
    <property type="evidence" value="ECO:0007669"/>
    <property type="project" value="InterPro"/>
</dbReference>
<reference evidence="5 6" key="1">
    <citation type="submission" date="2019-03" db="EMBL/GenBank/DDBJ databases">
        <title>Single cell metagenomics reveals metabolic interactions within the superorganism composed of flagellate Streblomastix strix and complex community of Bacteroidetes bacteria on its surface.</title>
        <authorList>
            <person name="Treitli S.C."/>
            <person name="Kolisko M."/>
            <person name="Husnik F."/>
            <person name="Keeling P."/>
            <person name="Hampl V."/>
        </authorList>
    </citation>
    <scope>NUCLEOTIDE SEQUENCE [LARGE SCALE GENOMIC DNA]</scope>
    <source>
        <strain evidence="5">ST1C</strain>
    </source>
</reference>
<dbReference type="Pfam" id="PF01251">
    <property type="entry name" value="Ribosomal_S7e"/>
    <property type="match status" value="1"/>
</dbReference>
<dbReference type="GO" id="GO:0022627">
    <property type="term" value="C:cytosolic small ribosomal subunit"/>
    <property type="evidence" value="ECO:0007669"/>
    <property type="project" value="TreeGrafter"/>
</dbReference>
<dbReference type="AlphaFoldDB" id="A0A5J4VQ72"/>
<organism evidence="5 6">
    <name type="scientific">Streblomastix strix</name>
    <dbReference type="NCBI Taxonomy" id="222440"/>
    <lineage>
        <taxon>Eukaryota</taxon>
        <taxon>Metamonada</taxon>
        <taxon>Preaxostyla</taxon>
        <taxon>Oxymonadida</taxon>
        <taxon>Streblomastigidae</taxon>
        <taxon>Streblomastix</taxon>
    </lineage>
</organism>
<dbReference type="InterPro" id="IPR000554">
    <property type="entry name" value="Ribosomal_eS7"/>
</dbReference>
<protein>
    <recommendedName>
        <fullName evidence="4">40S ribosomal protein S7</fullName>
    </recommendedName>
</protein>